<dbReference type="RefSeq" id="WP_011199178.1">
    <property type="nucleotide sequence ID" value="NC_006297.1"/>
</dbReference>
<evidence type="ECO:0000313" key="3">
    <source>
        <dbReference type="EMBL" id="BAD51374.1"/>
    </source>
</evidence>
<name>Q64MB3_BACFR</name>
<dbReference type="Proteomes" id="UP000002197">
    <property type="component" value="Plasmid pBFY46"/>
</dbReference>
<dbReference type="EMBL" id="AP006842">
    <property type="protein sequence ID" value="BAD51374.1"/>
    <property type="molecule type" value="Genomic_DNA"/>
</dbReference>
<geneLocation type="plasmid" evidence="3 4">
    <name>pBFY46</name>
</geneLocation>
<evidence type="ECO:0000256" key="1">
    <source>
        <dbReference type="ARBA" id="ARBA00038283"/>
    </source>
</evidence>
<dbReference type="InterPro" id="IPR036388">
    <property type="entry name" value="WH-like_DNA-bd_sf"/>
</dbReference>
<dbReference type="Gene3D" id="1.10.10.10">
    <property type="entry name" value="Winged helix-like DNA-binding domain superfamily/Winged helix DNA-binding domain"/>
    <property type="match status" value="2"/>
</dbReference>
<protein>
    <submittedName>
        <fullName evidence="3">Putative replication protein</fullName>
    </submittedName>
</protein>
<comment type="similarity">
    <text evidence="1">Belongs to the initiator RepB protein family.</text>
</comment>
<dbReference type="SUPFAM" id="SSF46785">
    <property type="entry name" value="Winged helix' DNA-binding domain"/>
    <property type="match status" value="1"/>
</dbReference>
<dbReference type="InterPro" id="IPR036390">
    <property type="entry name" value="WH_DNA-bd_sf"/>
</dbReference>
<dbReference type="GO" id="GO:0003887">
    <property type="term" value="F:DNA-directed DNA polymerase activity"/>
    <property type="evidence" value="ECO:0007669"/>
    <property type="project" value="InterPro"/>
</dbReference>
<reference evidence="3 4" key="1">
    <citation type="journal article" date="2004" name="Proc. Natl. Acad. Sci. U.S.A.">
        <title>Genomic analysis of Bacteroides fragilis reveals extensive DNA inversions regulating cell surface adaptation.</title>
        <authorList>
            <person name="Kuwahara T."/>
            <person name="Yamashita A."/>
            <person name="Hirakawa H."/>
            <person name="Nakayama H."/>
            <person name="Toh H."/>
            <person name="Okada N."/>
            <person name="Kuhara S."/>
            <person name="Hattori M."/>
            <person name="Hayashi T."/>
            <person name="Ohnishi Y."/>
        </authorList>
    </citation>
    <scope>NUCLEOTIDE SEQUENCE [LARGE SCALE GENOMIC DNA]</scope>
    <source>
        <strain evidence="3 4">YCH46</strain>
        <plasmid evidence="4">Plasmid pBFY46</plasmid>
    </source>
</reference>
<dbReference type="GO" id="GO:0006270">
    <property type="term" value="P:DNA replication initiation"/>
    <property type="evidence" value="ECO:0007669"/>
    <property type="project" value="InterPro"/>
</dbReference>
<accession>Q64MB3</accession>
<gene>
    <name evidence="3" type="ordered locus">BFp0047</name>
</gene>
<dbReference type="HOGENOM" id="CLU_041017_0_0_10"/>
<proteinExistence type="inferred from homology"/>
<dbReference type="PATRIC" id="fig|295405.11.peg.39"/>
<dbReference type="OrthoDB" id="670441at2"/>
<evidence type="ECO:0000259" key="2">
    <source>
        <dbReference type="Pfam" id="PF01051"/>
    </source>
</evidence>
<evidence type="ECO:0000313" key="4">
    <source>
        <dbReference type="Proteomes" id="UP000002197"/>
    </source>
</evidence>
<dbReference type="AlphaFoldDB" id="Q64MB3"/>
<sequence>MEKKKAIDKKVIINGEVVKQRKGLPRTNKPVELPSNPTWLKQPNIITLMNFDYKVIQLRILICLLERIQSYIEDAINGKGFEQMLPFEEFKAEKKVAFAIQYSELGVDASEYREVKKLLKELSVIPVELDTIDPITGADSWAVTGLLKAYIPKTKYTKQFTLEIEQEILKAFINVDKGFTRYIKEIAFSTNSKYTLRMYMLMSSWKDKGGFSIRLDKFRKWLHLGVKYPKYRDLYKRIIRPVYEELHEAANCWFEVAEIYQYPGDDEPYKLNFKVIKSAPSKAEQEKLNLQIKAFTNMAALHLRMEDKHIKEVTKLITLSNCSYAMEKVCYLAEYLKENWATIKHPAEYCTKALIDTLKPVEGFIGEEKA</sequence>
<dbReference type="InterPro" id="IPR000525">
    <property type="entry name" value="Initiator_Rep_WH1"/>
</dbReference>
<dbReference type="Pfam" id="PF21205">
    <property type="entry name" value="Rep3_C"/>
    <property type="match status" value="1"/>
</dbReference>
<dbReference type="KEGG" id="bfr:BFp0047"/>
<organism evidence="3 4">
    <name type="scientific">Bacteroides fragilis (strain YCH46)</name>
    <dbReference type="NCBI Taxonomy" id="295405"/>
    <lineage>
        <taxon>Bacteria</taxon>
        <taxon>Pseudomonadati</taxon>
        <taxon>Bacteroidota</taxon>
        <taxon>Bacteroidia</taxon>
        <taxon>Bacteroidales</taxon>
        <taxon>Bacteroidaceae</taxon>
        <taxon>Bacteroides</taxon>
    </lineage>
</organism>
<dbReference type="Pfam" id="PF01051">
    <property type="entry name" value="Rep3_N"/>
    <property type="match status" value="1"/>
</dbReference>
<keyword evidence="3" id="KW-0614">Plasmid</keyword>
<feature type="domain" description="Initiator Rep protein WH1" evidence="2">
    <location>
        <begin position="40"/>
        <end position="202"/>
    </location>
</feature>